<feature type="region of interest" description="Disordered" evidence="2">
    <location>
        <begin position="363"/>
        <end position="406"/>
    </location>
</feature>
<proteinExistence type="predicted"/>
<dbReference type="OMA" id="DQEITIM"/>
<evidence type="ECO:0000259" key="3">
    <source>
        <dbReference type="PROSITE" id="PS50011"/>
    </source>
</evidence>
<dbReference type="GO" id="GO:0005524">
    <property type="term" value="F:ATP binding"/>
    <property type="evidence" value="ECO:0007669"/>
    <property type="project" value="UniProtKB-UniRule"/>
</dbReference>
<dbReference type="OrthoDB" id="68483at2759"/>
<feature type="region of interest" description="Disordered" evidence="2">
    <location>
        <begin position="1387"/>
        <end position="1416"/>
    </location>
</feature>
<feature type="region of interest" description="Disordered" evidence="2">
    <location>
        <begin position="1286"/>
        <end position="1310"/>
    </location>
</feature>
<dbReference type="InterPro" id="IPR011009">
    <property type="entry name" value="Kinase-like_dom_sf"/>
</dbReference>
<feature type="compositionally biased region" description="Polar residues" evidence="2">
    <location>
        <begin position="1470"/>
        <end position="1481"/>
    </location>
</feature>
<feature type="region of interest" description="Disordered" evidence="2">
    <location>
        <begin position="1678"/>
        <end position="1700"/>
    </location>
</feature>
<dbReference type="SMART" id="SM00220">
    <property type="entry name" value="S_TKc"/>
    <property type="match status" value="1"/>
</dbReference>
<feature type="region of interest" description="Disordered" evidence="2">
    <location>
        <begin position="1465"/>
        <end position="1538"/>
    </location>
</feature>
<keyword evidence="1" id="KW-0547">Nucleotide-binding</keyword>
<feature type="compositionally biased region" description="Low complexity" evidence="2">
    <location>
        <begin position="885"/>
        <end position="897"/>
    </location>
</feature>
<sequence length="1700" mass="180627">MASHTDEGKPCHVDLTLLGVPTTSSPADAVFFAEKTGAKGVSVHAVVSSAAAHSSSVAPDLLSELKPLPMLSVAHRENATSTRNGSSGHRALQQKQSSLPPSLSWPMQHVKPCVVADTNSLSAGSVGTVTPDPLLTSQNDAEVASPVAFPVPESTPQAHAYSAAEEMKALPAPGNSNAQNSEPSCSTSVALDVCRQTSAAAAKHSQMGSSVDGVDNNFFSTADVSDNGDDIAKAFLDRQPSLMANAHRLGPSVPPPAETSSAFCSAGARSLPTRTRHLSSTNPAGREVSVDATGDVGGHDSSTCDTLLSSLPPQCGLNDLAKFFQNGLFLSLENGADTESGTMDAPMTPQSYSNLIQFRSDSAHQSLMSSRHPGALGGGVSPNSPANATFASASTGSVRGQPSQRGMGTTLISEIEGWTVSEMGCLPNLDENLEGVTNGLHHWEVSDSSYGTDSTIHASRSTPVVGNFTGPHGLAGGTMTSYSSLNLMSSYAQLCTSTVDPVDIPPTPTDLENLPSSPHAYFEEHRRHYYDCGDDDDDRGSGASDREEADVVSEVLETNTLVRARVVSAGCRSFYEVINEKYVLYDFELGKGSYSLVHLCYNLLDKRFYVAKVLDKVRLRRRQLGQHYGLIKMDQEITIMKQMQHKNIIGLREVIRDPNARYVFLILELAERREVLTMKDNGDVVPMEDGRTDYAEATVRHIIRGVLRALMYAHYLGIAHRDVKPSNILRTAQNTVKLADFGVSVLVGECAMQLHREGTVAFLAPELLLSNKVNVSRFLSPLPSTSEDTKGKAEPGEEHKLECLHVSTSSTAVATATGHAMGLAEEATALQENDVWDFEAPVNQPRSPSAPTASSVRPQQQQHLHHMPPPPTARHTTDEASKSRAGSNDGAAAASAGTSAIPHIADVGDAGPLHSLLASKSSVPASSVSSRPNVGAAAGDNGAIPQYISWLSSKCPQLTVDLFKGDVFSLGVTVFTMLMGRLPWRASSATSQLAAVLDEPDPFLRLYKEAYGDDYSWPHAMRESCLPILAFSHHSSYGKSAAADDSVTTCVGSCGAAEQNIGGREAERDAAVMPLRTRTVTIETGEDNKDLWVDTREKRPRFSTISNGCGATAVHAPPTKASVSDTPDFNRSGFLDAARIKLGMTPYSSNLSSSKAGHSPDVDFDTKTTLSGATDLQKQATTSLSGDAVGSQSAPGVVKAPRHMVAVSSESSWVLPSRLQRNSKSTVATQHETSERATPSSFWRSVVEGNTYALSESSVNNELLSTMILHTPGSGNAVNIQWNSSRVGQPHTDSVSATQRQKERSAVEERKNSLAHEVCQYPLPQGSMISEDAHRSVSNNISALSTAYTNTNTGQMRPMAACNNGNSGLVGVRPSCASAEVFKMSPASCRPSGSVVGTPRSSSASGKGDAEVGRRSKEGAPFCASASHVASAAGTSASPLTNNDGEGAGTVYGSCAVEVWKEVEGEGHHQTQASIDPSARSTDVGGAGERSRSEGAAKNGLAAASVSASQNVHLLTRDEEAEETQNEPSGAHVRGQVGMDGACDGNCLEREDKAGEEGYGRCKDEGGVVQTENDHSYADDESDNSDIYQQLYEEEHPCRPYTMSETRPLPAMGGEGGTRAVSAAAVDFVRCCLSLDPGKRRTVFELFHHPWIYGVSADKRDESWPRRRSRYASHLMDASDGNNDLYEHGAQLPLSSAEQD</sequence>
<dbReference type="PROSITE" id="PS50011">
    <property type="entry name" value="PROTEIN_KINASE_DOM"/>
    <property type="match status" value="1"/>
</dbReference>
<dbReference type="EMBL" id="LJSK01000011">
    <property type="protein sequence ID" value="KPI90079.1"/>
    <property type="molecule type" value="Genomic_DNA"/>
</dbReference>
<dbReference type="Pfam" id="PF00069">
    <property type="entry name" value="Pkinase"/>
    <property type="match status" value="1"/>
</dbReference>
<organism evidence="4 5">
    <name type="scientific">Leptomonas seymouri</name>
    <dbReference type="NCBI Taxonomy" id="5684"/>
    <lineage>
        <taxon>Eukaryota</taxon>
        <taxon>Discoba</taxon>
        <taxon>Euglenozoa</taxon>
        <taxon>Kinetoplastea</taxon>
        <taxon>Metakinetoplastina</taxon>
        <taxon>Trypanosomatida</taxon>
        <taxon>Trypanosomatidae</taxon>
        <taxon>Leishmaniinae</taxon>
        <taxon>Leptomonas</taxon>
    </lineage>
</organism>
<feature type="compositionally biased region" description="Low complexity" evidence="2">
    <location>
        <begin position="93"/>
        <end position="104"/>
    </location>
</feature>
<evidence type="ECO:0000256" key="1">
    <source>
        <dbReference type="PROSITE-ProRule" id="PRU10141"/>
    </source>
</evidence>
<feature type="compositionally biased region" description="Basic and acidic residues" evidence="2">
    <location>
        <begin position="1300"/>
        <end position="1310"/>
    </location>
</feature>
<evidence type="ECO:0000256" key="2">
    <source>
        <dbReference type="SAM" id="MobiDB-lite"/>
    </source>
</evidence>
<dbReference type="SUPFAM" id="SSF56112">
    <property type="entry name" value="Protein kinase-like (PK-like)"/>
    <property type="match status" value="3"/>
</dbReference>
<accession>A0A0N0P8L6</accession>
<reference evidence="4 5" key="1">
    <citation type="journal article" date="2015" name="PLoS Pathog.">
        <title>Leptomonas seymouri: Adaptations to the Dixenous Life Cycle Analyzed by Genome Sequencing, Transcriptome Profiling and Co-infection with Leishmania donovani.</title>
        <authorList>
            <person name="Kraeva N."/>
            <person name="Butenko A."/>
            <person name="Hlavacova J."/>
            <person name="Kostygov A."/>
            <person name="Myskova J."/>
            <person name="Grybchuk D."/>
            <person name="Lestinova T."/>
            <person name="Votypka J."/>
            <person name="Volf P."/>
            <person name="Opperdoes F."/>
            <person name="Flegontov P."/>
            <person name="Lukes J."/>
            <person name="Yurchenko V."/>
        </authorList>
    </citation>
    <scope>NUCLEOTIDE SEQUENCE [LARGE SCALE GENOMIC DNA]</scope>
    <source>
        <strain evidence="4 5">ATCC 30220</strain>
    </source>
</reference>
<comment type="caution">
    <text evidence="4">The sequence shown here is derived from an EMBL/GenBank/DDBJ whole genome shotgun (WGS) entry which is preliminary data.</text>
</comment>
<name>A0A0N0P8L6_LEPSE</name>
<dbReference type="Gene3D" id="3.30.200.20">
    <property type="entry name" value="Phosphorylase Kinase, domain 1"/>
    <property type="match status" value="1"/>
</dbReference>
<gene>
    <name evidence="4" type="ORF">ABL78_0832</name>
</gene>
<dbReference type="Proteomes" id="UP000038009">
    <property type="component" value="Unassembled WGS sequence"/>
</dbReference>
<feature type="binding site" evidence="1">
    <location>
        <position position="612"/>
    </location>
    <ligand>
        <name>ATP</name>
        <dbReference type="ChEBI" id="CHEBI:30616"/>
    </ligand>
</feature>
<dbReference type="InterPro" id="IPR053235">
    <property type="entry name" value="Ser_Thr_kinase"/>
</dbReference>
<feature type="compositionally biased region" description="Polar residues" evidence="2">
    <location>
        <begin position="844"/>
        <end position="857"/>
    </location>
</feature>
<dbReference type="InterPro" id="IPR000719">
    <property type="entry name" value="Prot_kinase_dom"/>
</dbReference>
<keyword evidence="5" id="KW-1185">Reference proteome</keyword>
<evidence type="ECO:0000313" key="5">
    <source>
        <dbReference type="Proteomes" id="UP000038009"/>
    </source>
</evidence>
<dbReference type="PANTHER" id="PTHR24361">
    <property type="entry name" value="MITOGEN-ACTIVATED KINASE KINASE KINASE"/>
    <property type="match status" value="1"/>
</dbReference>
<feature type="region of interest" description="Disordered" evidence="2">
    <location>
        <begin position="78"/>
        <end position="104"/>
    </location>
</feature>
<dbReference type="InterPro" id="IPR017441">
    <property type="entry name" value="Protein_kinase_ATP_BS"/>
</dbReference>
<feature type="region of interest" description="Disordered" evidence="2">
    <location>
        <begin position="840"/>
        <end position="897"/>
    </location>
</feature>
<dbReference type="VEuPathDB" id="TriTrypDB:Lsey_0011_0360"/>
<dbReference type="Gene3D" id="1.10.510.10">
    <property type="entry name" value="Transferase(Phosphotransferase) domain 1"/>
    <property type="match status" value="2"/>
</dbReference>
<dbReference type="GO" id="GO:0004674">
    <property type="term" value="F:protein serine/threonine kinase activity"/>
    <property type="evidence" value="ECO:0007669"/>
    <property type="project" value="TreeGrafter"/>
</dbReference>
<feature type="compositionally biased region" description="Polar residues" evidence="2">
    <location>
        <begin position="381"/>
        <end position="406"/>
    </location>
</feature>
<keyword evidence="1" id="KW-0067">ATP-binding</keyword>
<feature type="compositionally biased region" description="Polar residues" evidence="2">
    <location>
        <begin position="1286"/>
        <end position="1299"/>
    </location>
</feature>
<evidence type="ECO:0000313" key="4">
    <source>
        <dbReference type="EMBL" id="KPI90079.1"/>
    </source>
</evidence>
<protein>
    <recommendedName>
        <fullName evidence="3">Protein kinase domain-containing protein</fullName>
    </recommendedName>
</protein>
<dbReference type="PROSITE" id="PS00107">
    <property type="entry name" value="PROTEIN_KINASE_ATP"/>
    <property type="match status" value="1"/>
</dbReference>
<feature type="domain" description="Protein kinase" evidence="3">
    <location>
        <begin position="583"/>
        <end position="1018"/>
    </location>
</feature>
<dbReference type="GO" id="GO:0005737">
    <property type="term" value="C:cytoplasm"/>
    <property type="evidence" value="ECO:0007669"/>
    <property type="project" value="TreeGrafter"/>
</dbReference>